<evidence type="ECO:0000313" key="3">
    <source>
        <dbReference type="Proteomes" id="UP000002630"/>
    </source>
</evidence>
<dbReference type="EMBL" id="FN649740">
    <property type="protein sequence ID" value="CBN78041.1"/>
    <property type="molecule type" value="Genomic_DNA"/>
</dbReference>
<feature type="region of interest" description="Disordered" evidence="1">
    <location>
        <begin position="140"/>
        <end position="231"/>
    </location>
</feature>
<dbReference type="EMBL" id="FN649056">
    <property type="protein sequence ID" value="CBN78041.1"/>
    <property type="molecule type" value="Genomic_DNA"/>
</dbReference>
<name>D8LTK0_ECTSI</name>
<reference evidence="2 3" key="1">
    <citation type="journal article" date="2010" name="Nature">
        <title>The Ectocarpus genome and the independent evolution of multicellularity in brown algae.</title>
        <authorList>
            <person name="Cock J.M."/>
            <person name="Sterck L."/>
            <person name="Rouze P."/>
            <person name="Scornet D."/>
            <person name="Allen A.E."/>
            <person name="Amoutzias G."/>
            <person name="Anthouard V."/>
            <person name="Artiguenave F."/>
            <person name="Aury J.M."/>
            <person name="Badger J.H."/>
            <person name="Beszteri B."/>
            <person name="Billiau K."/>
            <person name="Bonnet E."/>
            <person name="Bothwell J.H."/>
            <person name="Bowler C."/>
            <person name="Boyen C."/>
            <person name="Brownlee C."/>
            <person name="Carrano C.J."/>
            <person name="Charrier B."/>
            <person name="Cho G.Y."/>
            <person name="Coelho S.M."/>
            <person name="Collen J."/>
            <person name="Corre E."/>
            <person name="Da Silva C."/>
            <person name="Delage L."/>
            <person name="Delaroque N."/>
            <person name="Dittami S.M."/>
            <person name="Doulbeau S."/>
            <person name="Elias M."/>
            <person name="Farnham G."/>
            <person name="Gachon C.M."/>
            <person name="Gschloessl B."/>
            <person name="Heesch S."/>
            <person name="Jabbari K."/>
            <person name="Jubin C."/>
            <person name="Kawai H."/>
            <person name="Kimura K."/>
            <person name="Kloareg B."/>
            <person name="Kupper F.C."/>
            <person name="Lang D."/>
            <person name="Le Bail A."/>
            <person name="Leblanc C."/>
            <person name="Lerouge P."/>
            <person name="Lohr M."/>
            <person name="Lopez P.J."/>
            <person name="Martens C."/>
            <person name="Maumus F."/>
            <person name="Michel G."/>
            <person name="Miranda-Saavedra D."/>
            <person name="Morales J."/>
            <person name="Moreau H."/>
            <person name="Motomura T."/>
            <person name="Nagasato C."/>
            <person name="Napoli C.A."/>
            <person name="Nelson D.R."/>
            <person name="Nyvall-Collen P."/>
            <person name="Peters A.F."/>
            <person name="Pommier C."/>
            <person name="Potin P."/>
            <person name="Poulain J."/>
            <person name="Quesneville H."/>
            <person name="Read B."/>
            <person name="Rensing S.A."/>
            <person name="Ritter A."/>
            <person name="Rousvoal S."/>
            <person name="Samanta M."/>
            <person name="Samson G."/>
            <person name="Schroeder D.C."/>
            <person name="Segurens B."/>
            <person name="Strittmatter M."/>
            <person name="Tonon T."/>
            <person name="Tregear J.W."/>
            <person name="Valentin K."/>
            <person name="von Dassow P."/>
            <person name="Yamagishi T."/>
            <person name="Van de Peer Y."/>
            <person name="Wincker P."/>
        </authorList>
    </citation>
    <scope>NUCLEOTIDE SEQUENCE [LARGE SCALE GENOMIC DNA]</scope>
    <source>
        <strain evidence="3">Ec32 / CCAP1310/4</strain>
    </source>
</reference>
<dbReference type="Proteomes" id="UP000002630">
    <property type="component" value="Linkage Group LG15"/>
</dbReference>
<feature type="compositionally biased region" description="Basic residues" evidence="1">
    <location>
        <begin position="7"/>
        <end position="16"/>
    </location>
</feature>
<keyword evidence="3" id="KW-1185">Reference proteome</keyword>
<organism evidence="2 3">
    <name type="scientific">Ectocarpus siliculosus</name>
    <name type="common">Brown alga</name>
    <name type="synonym">Conferva siliculosa</name>
    <dbReference type="NCBI Taxonomy" id="2880"/>
    <lineage>
        <taxon>Eukaryota</taxon>
        <taxon>Sar</taxon>
        <taxon>Stramenopiles</taxon>
        <taxon>Ochrophyta</taxon>
        <taxon>PX clade</taxon>
        <taxon>Phaeophyceae</taxon>
        <taxon>Ectocarpales</taxon>
        <taxon>Ectocarpaceae</taxon>
        <taxon>Ectocarpus</taxon>
    </lineage>
</organism>
<dbReference type="AlphaFoldDB" id="D8LTK0"/>
<gene>
    <name evidence="2" type="ORF">Esi_0082_0069</name>
</gene>
<dbReference type="OrthoDB" id="10442147at2759"/>
<evidence type="ECO:0000313" key="2">
    <source>
        <dbReference type="EMBL" id="CBN78041.1"/>
    </source>
</evidence>
<dbReference type="InParanoid" id="D8LTK0"/>
<accession>D8LTK0</accession>
<evidence type="ECO:0000256" key="1">
    <source>
        <dbReference type="SAM" id="MobiDB-lite"/>
    </source>
</evidence>
<sequence length="318" mass="35502">MMEPSKVRTKPRRSVRGPRGVPNIEPGTFKKPGVLGGLNVSPWVVEEEVERAQRVLSHKATISTNPVVFRRKREEGGLLDYAEEMHAVKRFLDKIHPIRDESCPPKSGFSYSESSRVSMEWGEGTGGSLGTVKACLRGTSRCGGSATRPSRSCPLPSQRSRFGQSWETEDFTDEGSPRNNNQGQEADRDGSGIEVRPMWSRQGLRATRPGTTSSSFQGPALRPFSSSCDQLGRPMSREVLSRSTAGLKPQQFDTTQRRSEYTCALLGRREARQSREAGRVVAAQLEKERRKNATEEREGIDKFEGSLKEILAQKWKYL</sequence>
<protein>
    <submittedName>
        <fullName evidence="2">Uncharacterized protein</fullName>
    </submittedName>
</protein>
<proteinExistence type="predicted"/>
<feature type="compositionally biased region" description="Polar residues" evidence="1">
    <location>
        <begin position="147"/>
        <end position="166"/>
    </location>
</feature>
<feature type="region of interest" description="Disordered" evidence="1">
    <location>
        <begin position="1"/>
        <end position="31"/>
    </location>
</feature>